<dbReference type="RefSeq" id="WP_098734475.1">
    <property type="nucleotide sequence ID" value="NZ_PDKW01000033.1"/>
</dbReference>
<name>A0A2B8BDN4_9PROT</name>
<dbReference type="AlphaFoldDB" id="A0A2B8BDN4"/>
<evidence type="ECO:0000313" key="1">
    <source>
        <dbReference type="EMBL" id="PGH59464.1"/>
    </source>
</evidence>
<dbReference type="EMBL" id="PDKW01000033">
    <property type="protein sequence ID" value="PGH59464.1"/>
    <property type="molecule type" value="Genomic_DNA"/>
</dbReference>
<evidence type="ECO:0000313" key="2">
    <source>
        <dbReference type="Proteomes" id="UP000225379"/>
    </source>
</evidence>
<dbReference type="SUPFAM" id="SSF63825">
    <property type="entry name" value="YWTD domain"/>
    <property type="match status" value="1"/>
</dbReference>
<dbReference type="OrthoDB" id="9812921at2"/>
<gene>
    <name evidence="1" type="ORF">CRT60_00330</name>
</gene>
<accession>A0A2B8BDN4</accession>
<protein>
    <submittedName>
        <fullName evidence="1">Uncharacterized protein</fullName>
    </submittedName>
</protein>
<proteinExistence type="predicted"/>
<reference evidence="2" key="1">
    <citation type="submission" date="2017-10" db="EMBL/GenBank/DDBJ databases">
        <authorList>
            <person name="Kravchenko I.K."/>
            <person name="Grouzdev D.S."/>
        </authorList>
    </citation>
    <scope>NUCLEOTIDE SEQUENCE [LARGE SCALE GENOMIC DNA]</scope>
    <source>
        <strain evidence="2">B2</strain>
    </source>
</reference>
<sequence>MLSKIPFQPGIIKDDTPLSSEGAWIDADKVRFVRGKAQVIGGWETLTTTQVDGICRGLRTWASNDGALNVGLGTHTKLYAYRGGGLYDITPTGLAAGNADGTGGAGFGTGAYGVGTYSSPSSVTFYPRTWTMDNWGQNLVSCPHGGGLYEWALNTSSPAALITNAPASAQGLFVTPERILVAYGAHDGTAVDPLLLKWSDQENNTVWTSSATTQAGDYRLSAGSRIVRGVATRGQNLIWTDSALYSMRYLGDAQLVFSFTLLGSGCGLIGPNAMAEKDGAAFWLSSSGQFYVYNGGAPTVIPCPVRNWVMENLSHVQADKIYASANAAFNEIWWFYPDARDGNEVSRYVAFNYAENHWTVGTWNRTAWHDAGIMPYPVSVDKNGVIYYQERLHSANGGAIVASLESAPVDVADGDNLMYVSQIVPDFEDLQGAVNITLKSRLYPSGAESVTAAQSVTPATTKLDTRVTARQVALQLDSASAPSFWRLGAMRLDIQPTGSRR</sequence>
<organism evidence="1 2">
    <name type="scientific">Azospirillum palustre</name>
    <dbReference type="NCBI Taxonomy" id="2044885"/>
    <lineage>
        <taxon>Bacteria</taxon>
        <taxon>Pseudomonadati</taxon>
        <taxon>Pseudomonadota</taxon>
        <taxon>Alphaproteobacteria</taxon>
        <taxon>Rhodospirillales</taxon>
        <taxon>Azospirillaceae</taxon>
        <taxon>Azospirillum</taxon>
    </lineage>
</organism>
<comment type="caution">
    <text evidence="1">The sequence shown here is derived from an EMBL/GenBank/DDBJ whole genome shotgun (WGS) entry which is preliminary data.</text>
</comment>
<dbReference type="Proteomes" id="UP000225379">
    <property type="component" value="Unassembled WGS sequence"/>
</dbReference>
<keyword evidence="2" id="KW-1185">Reference proteome</keyword>